<feature type="transmembrane region" description="Helical" evidence="7">
    <location>
        <begin position="84"/>
        <end position="102"/>
    </location>
</feature>
<accession>A0ABY9EIG3</accession>
<comment type="subcellular location">
    <subcellularLocation>
        <location evidence="1">Endomembrane system</location>
        <topology evidence="1">Multi-pass membrane protein</topology>
    </subcellularLocation>
</comment>
<evidence type="ECO:0000256" key="7">
    <source>
        <dbReference type="SAM" id="Phobius"/>
    </source>
</evidence>
<protein>
    <submittedName>
        <fullName evidence="9">MFS transporter</fullName>
    </submittedName>
</protein>
<evidence type="ECO:0000256" key="6">
    <source>
        <dbReference type="ARBA" id="ARBA00023136"/>
    </source>
</evidence>
<keyword evidence="5 7" id="KW-1133">Transmembrane helix</keyword>
<evidence type="ECO:0000256" key="3">
    <source>
        <dbReference type="ARBA" id="ARBA00022448"/>
    </source>
</evidence>
<sequence>MNPPSPPLSRNLFLVGNLSIFMIGLGFAVRASIAGDLQSDIYDQIDLANSTTMVGEALGFTFTGFALTLLFGSALVDLVGIKRMLLLSATGYVLGSLLIIIASLTPPIAGVENLVLAGLLLTGLGWGAVEAASNPMVAAIDPDNKTHRLNVLHAWWPAGIVVGGLVGLVISALELPWQLNLAVLALPALAMAWLVVTTDFPVTERVSSGVSYEEMFKEVFKQPMFILLWLCMWLTAATELAPGQWVDLTLSRVVGMKGILILVYVSMLMFVMRHFAGHLAKWLSPVGLLWASSLLAALGLYSLSLARSPLSAFLAATVWGIGVCYMWPTMLATVSERFMRGGALFLGLLGFAGGLSIQFVLPQLGAIFDRTKIEAAGGMEAFEQLRGAELDAVLVTASVQSFQSLAVVPLFLLPIFGFIWFWDRKYRIRAEEDAAGDSATPPAGGQS</sequence>
<evidence type="ECO:0000313" key="10">
    <source>
        <dbReference type="Proteomes" id="UP001321520"/>
    </source>
</evidence>
<dbReference type="RefSeq" id="WP_301418778.1">
    <property type="nucleotide sequence ID" value="NZ_CP098023.1"/>
</dbReference>
<feature type="transmembrane region" description="Helical" evidence="7">
    <location>
        <begin position="53"/>
        <end position="72"/>
    </location>
</feature>
<dbReference type="PANTHER" id="PTHR23514:SF3">
    <property type="entry name" value="BYPASS OF STOP CODON PROTEIN 6"/>
    <property type="match status" value="1"/>
</dbReference>
<organism evidence="9 10">
    <name type="scientific">Microbulbifer spongiae</name>
    <dbReference type="NCBI Taxonomy" id="2944933"/>
    <lineage>
        <taxon>Bacteria</taxon>
        <taxon>Pseudomonadati</taxon>
        <taxon>Pseudomonadota</taxon>
        <taxon>Gammaproteobacteria</taxon>
        <taxon>Cellvibrionales</taxon>
        <taxon>Microbulbiferaceae</taxon>
        <taxon>Microbulbifer</taxon>
    </lineage>
</organism>
<feature type="transmembrane region" description="Helical" evidence="7">
    <location>
        <begin position="223"/>
        <end position="241"/>
    </location>
</feature>
<dbReference type="InterPro" id="IPR020846">
    <property type="entry name" value="MFS_dom"/>
</dbReference>
<feature type="transmembrane region" description="Helical" evidence="7">
    <location>
        <begin position="402"/>
        <end position="422"/>
    </location>
</feature>
<keyword evidence="3" id="KW-0813">Transport</keyword>
<dbReference type="Proteomes" id="UP001321520">
    <property type="component" value="Chromosome"/>
</dbReference>
<dbReference type="PROSITE" id="PS50850">
    <property type="entry name" value="MFS"/>
    <property type="match status" value="1"/>
</dbReference>
<comment type="similarity">
    <text evidence="2">Belongs to the major facilitator superfamily.</text>
</comment>
<evidence type="ECO:0000256" key="5">
    <source>
        <dbReference type="ARBA" id="ARBA00022989"/>
    </source>
</evidence>
<feature type="transmembrane region" description="Helical" evidence="7">
    <location>
        <begin position="310"/>
        <end position="331"/>
    </location>
</feature>
<dbReference type="Pfam" id="PF07690">
    <property type="entry name" value="MFS_1"/>
    <property type="match status" value="1"/>
</dbReference>
<evidence type="ECO:0000256" key="1">
    <source>
        <dbReference type="ARBA" id="ARBA00004127"/>
    </source>
</evidence>
<feature type="transmembrane region" description="Helical" evidence="7">
    <location>
        <begin position="114"/>
        <end position="133"/>
    </location>
</feature>
<keyword evidence="6 7" id="KW-0472">Membrane</keyword>
<feature type="transmembrane region" description="Helical" evidence="7">
    <location>
        <begin position="154"/>
        <end position="173"/>
    </location>
</feature>
<feature type="domain" description="Major facilitator superfamily (MFS) profile" evidence="8">
    <location>
        <begin position="12"/>
        <end position="427"/>
    </location>
</feature>
<evidence type="ECO:0000259" key="8">
    <source>
        <dbReference type="PROSITE" id="PS50850"/>
    </source>
</evidence>
<feature type="transmembrane region" description="Helical" evidence="7">
    <location>
        <begin position="179"/>
        <end position="202"/>
    </location>
</feature>
<gene>
    <name evidence="9" type="ORF">M8T91_08650</name>
</gene>
<dbReference type="InterPro" id="IPR036259">
    <property type="entry name" value="MFS_trans_sf"/>
</dbReference>
<dbReference type="SUPFAM" id="SSF103473">
    <property type="entry name" value="MFS general substrate transporter"/>
    <property type="match status" value="1"/>
</dbReference>
<dbReference type="InterPro" id="IPR011701">
    <property type="entry name" value="MFS"/>
</dbReference>
<dbReference type="Gene3D" id="1.20.1250.20">
    <property type="entry name" value="MFS general substrate transporter like domains"/>
    <property type="match status" value="1"/>
</dbReference>
<name>A0ABY9EIG3_9GAMM</name>
<feature type="transmembrane region" description="Helical" evidence="7">
    <location>
        <begin position="253"/>
        <end position="271"/>
    </location>
</feature>
<proteinExistence type="inferred from homology"/>
<evidence type="ECO:0000313" key="9">
    <source>
        <dbReference type="EMBL" id="WKD51470.1"/>
    </source>
</evidence>
<dbReference type="PANTHER" id="PTHR23514">
    <property type="entry name" value="BYPASS OF STOP CODON PROTEIN 6"/>
    <property type="match status" value="1"/>
</dbReference>
<feature type="transmembrane region" description="Helical" evidence="7">
    <location>
        <begin position="343"/>
        <end position="361"/>
    </location>
</feature>
<feature type="transmembrane region" description="Helical" evidence="7">
    <location>
        <begin position="283"/>
        <end position="304"/>
    </location>
</feature>
<dbReference type="EMBL" id="CP098023">
    <property type="protein sequence ID" value="WKD51470.1"/>
    <property type="molecule type" value="Genomic_DNA"/>
</dbReference>
<keyword evidence="10" id="KW-1185">Reference proteome</keyword>
<keyword evidence="4 7" id="KW-0812">Transmembrane</keyword>
<evidence type="ECO:0000256" key="2">
    <source>
        <dbReference type="ARBA" id="ARBA00008335"/>
    </source>
</evidence>
<feature type="transmembrane region" description="Helical" evidence="7">
    <location>
        <begin position="12"/>
        <end position="33"/>
    </location>
</feature>
<evidence type="ECO:0000256" key="4">
    <source>
        <dbReference type="ARBA" id="ARBA00022692"/>
    </source>
</evidence>
<reference evidence="9 10" key="1">
    <citation type="submission" date="2022-05" db="EMBL/GenBank/DDBJ databases">
        <title>Microbulbifer sp. nov., isolated from sponge.</title>
        <authorList>
            <person name="Gao L."/>
        </authorList>
    </citation>
    <scope>NUCLEOTIDE SEQUENCE [LARGE SCALE GENOMIC DNA]</scope>
    <source>
        <strain evidence="9 10">MI-G</strain>
    </source>
</reference>
<dbReference type="InterPro" id="IPR051788">
    <property type="entry name" value="MFS_Transporter"/>
</dbReference>